<comment type="cofactor">
    <cofactor evidence="9">
        <name>Mg(2+)</name>
        <dbReference type="ChEBI" id="CHEBI:18420"/>
    </cofactor>
</comment>
<evidence type="ECO:0000256" key="9">
    <source>
        <dbReference type="PIRSR" id="PIRSR605493-1"/>
    </source>
</evidence>
<evidence type="ECO:0000313" key="11">
    <source>
        <dbReference type="EMBL" id="RCS72563.1"/>
    </source>
</evidence>
<dbReference type="InterPro" id="IPR005493">
    <property type="entry name" value="RraA/RraA-like"/>
</dbReference>
<dbReference type="Proteomes" id="UP000252479">
    <property type="component" value="Unassembled WGS sequence"/>
</dbReference>
<dbReference type="GeneID" id="303187755"/>
<evidence type="ECO:0000256" key="2">
    <source>
        <dbReference type="ARBA" id="ARBA00001968"/>
    </source>
</evidence>
<dbReference type="GO" id="GO:0008428">
    <property type="term" value="F:ribonuclease inhibitor activity"/>
    <property type="evidence" value="ECO:0007669"/>
    <property type="project" value="InterPro"/>
</dbReference>
<dbReference type="CDD" id="cd16841">
    <property type="entry name" value="RraA_family"/>
    <property type="match status" value="1"/>
</dbReference>
<feature type="binding site" evidence="9">
    <location>
        <position position="98"/>
    </location>
    <ligand>
        <name>Mg(2+)</name>
        <dbReference type="ChEBI" id="CHEBI:18420"/>
    </ligand>
</feature>
<dbReference type="Gene3D" id="3.50.30.40">
    <property type="entry name" value="Ribonuclease E inhibitor RraA/RraA-like"/>
    <property type="match status" value="1"/>
</dbReference>
<evidence type="ECO:0000256" key="10">
    <source>
        <dbReference type="RuleBase" id="RU004338"/>
    </source>
</evidence>
<dbReference type="NCBIfam" id="NF009134">
    <property type="entry name" value="PRK12487.1"/>
    <property type="match status" value="1"/>
</dbReference>
<evidence type="ECO:0000256" key="3">
    <source>
        <dbReference type="ARBA" id="ARBA00008621"/>
    </source>
</evidence>
<evidence type="ECO:0000256" key="5">
    <source>
        <dbReference type="ARBA" id="ARBA00022723"/>
    </source>
</evidence>
<dbReference type="Pfam" id="PF03737">
    <property type="entry name" value="RraA-like"/>
    <property type="match status" value="1"/>
</dbReference>
<evidence type="ECO:0000256" key="8">
    <source>
        <dbReference type="ARBA" id="ARBA00047973"/>
    </source>
</evidence>
<evidence type="ECO:0000256" key="1">
    <source>
        <dbReference type="ARBA" id="ARBA00001342"/>
    </source>
</evidence>
<dbReference type="GO" id="GO:0008948">
    <property type="term" value="F:oxaloacetate decarboxylase activity"/>
    <property type="evidence" value="ECO:0007669"/>
    <property type="project" value="UniProtKB-EC"/>
</dbReference>
<comment type="similarity">
    <text evidence="3 10">Belongs to the class II aldolase/RraA-like family.</text>
</comment>
<accession>A0A368LM18</accession>
<dbReference type="EC" id="4.1.1.112" evidence="10"/>
<name>A0A368LM18_9VIBR</name>
<evidence type="ECO:0000313" key="12">
    <source>
        <dbReference type="Proteomes" id="UP000252479"/>
    </source>
</evidence>
<comment type="function">
    <text evidence="7 10">Catalyzes the aldol cleavage of 4-hydroxy-4-methyl-2-oxoglutarate (HMG) into 2 molecules of pyruvate. Also contains a secondary oxaloacetate (OAA) decarboxylase activity due to the common pyruvate enolate transition state formed following C-C bond cleavage in the retro-aldol and decarboxylation reactions.</text>
</comment>
<dbReference type="EC" id="4.1.3.17" evidence="10"/>
<dbReference type="EMBL" id="QPGL01000001">
    <property type="protein sequence ID" value="RCS72563.1"/>
    <property type="molecule type" value="Genomic_DNA"/>
</dbReference>
<protein>
    <recommendedName>
        <fullName evidence="10">4-hydroxy-4-methyl-2-oxoglutarate aldolase</fullName>
        <shortName evidence="10">HMG aldolase</shortName>
        <ecNumber evidence="10">4.1.1.112</ecNumber>
        <ecNumber evidence="10">4.1.3.17</ecNumber>
    </recommendedName>
    <alternativeName>
        <fullName evidence="10">Oxaloacetate decarboxylase</fullName>
    </alternativeName>
</protein>
<dbReference type="OrthoDB" id="943692at2"/>
<organism evidence="11 12">
    <name type="scientific">Vibrio casei</name>
    <dbReference type="NCBI Taxonomy" id="673372"/>
    <lineage>
        <taxon>Bacteria</taxon>
        <taxon>Pseudomonadati</taxon>
        <taxon>Pseudomonadota</taxon>
        <taxon>Gammaproteobacteria</taxon>
        <taxon>Vibrionales</taxon>
        <taxon>Vibrionaceae</taxon>
        <taxon>Vibrio</taxon>
    </lineage>
</organism>
<dbReference type="GO" id="GO:0047443">
    <property type="term" value="F:4-hydroxy-4-methyl-2-oxoglutarate aldolase activity"/>
    <property type="evidence" value="ECO:0007669"/>
    <property type="project" value="UniProtKB-EC"/>
</dbReference>
<dbReference type="InterPro" id="IPR036704">
    <property type="entry name" value="RraA/RraA-like_sf"/>
</dbReference>
<keyword evidence="12" id="KW-1185">Reference proteome</keyword>
<dbReference type="SUPFAM" id="SSF89562">
    <property type="entry name" value="RraA-like"/>
    <property type="match status" value="1"/>
</dbReference>
<comment type="catalytic activity">
    <reaction evidence="1 10">
        <text>4-hydroxy-4-methyl-2-oxoglutarate = 2 pyruvate</text>
        <dbReference type="Rhea" id="RHEA:22748"/>
        <dbReference type="ChEBI" id="CHEBI:15361"/>
        <dbReference type="ChEBI" id="CHEBI:58276"/>
        <dbReference type="EC" id="4.1.3.17"/>
    </reaction>
</comment>
<keyword evidence="5 9" id="KW-0479">Metal-binding</keyword>
<gene>
    <name evidence="11" type="ORF">CIK83_02440</name>
</gene>
<proteinExistence type="inferred from homology"/>
<feature type="binding site" evidence="9">
    <location>
        <position position="97"/>
    </location>
    <ligand>
        <name>substrate</name>
    </ligand>
</feature>
<reference evidence="11 12" key="1">
    <citation type="journal article" date="2017" name="Elife">
        <title>Extensive horizontal gene transfer in cheese-associated bacteria.</title>
        <authorList>
            <person name="Bonham K.S."/>
            <person name="Wolfe B.E."/>
            <person name="Dutton R.J."/>
        </authorList>
    </citation>
    <scope>NUCLEOTIDE SEQUENCE [LARGE SCALE GENOMIC DNA]</scope>
    <source>
        <strain evidence="11 12">JB196</strain>
    </source>
</reference>
<dbReference type="PANTHER" id="PTHR33254">
    <property type="entry name" value="4-HYDROXY-4-METHYL-2-OXOGLUTARATE ALDOLASE 3-RELATED"/>
    <property type="match status" value="1"/>
</dbReference>
<sequence>MNDLLPELCDQFEDNLILLNLPLSNYGQKVSFYGEVVTLRCYHDNSLVREALSQDGTGKVLVIDGNGSLEKSLLGDQLALFAEQNHWQGVIINGAIRDAYALSNIPIGVKALTTNPFKTEKRGGGEMQVSLNFGGVSIHPGDFIYSDWNGVVISTEALDLSVLV</sequence>
<keyword evidence="6 10" id="KW-0456">Lyase</keyword>
<keyword evidence="9" id="KW-0460">Magnesium</keyword>
<dbReference type="InterPro" id="IPR010203">
    <property type="entry name" value="RraA"/>
</dbReference>
<feature type="binding site" evidence="9">
    <location>
        <begin position="75"/>
        <end position="78"/>
    </location>
    <ligand>
        <name>substrate</name>
    </ligand>
</feature>
<dbReference type="AlphaFoldDB" id="A0A368LM18"/>
<dbReference type="PANTHER" id="PTHR33254:SF4">
    <property type="entry name" value="4-HYDROXY-4-METHYL-2-OXOGLUTARATE ALDOLASE 3-RELATED"/>
    <property type="match status" value="1"/>
</dbReference>
<comment type="catalytic activity">
    <reaction evidence="8 10">
        <text>oxaloacetate + H(+) = pyruvate + CO2</text>
        <dbReference type="Rhea" id="RHEA:15641"/>
        <dbReference type="ChEBI" id="CHEBI:15361"/>
        <dbReference type="ChEBI" id="CHEBI:15378"/>
        <dbReference type="ChEBI" id="CHEBI:16452"/>
        <dbReference type="ChEBI" id="CHEBI:16526"/>
        <dbReference type="EC" id="4.1.1.112"/>
    </reaction>
</comment>
<dbReference type="RefSeq" id="WP_086961817.1">
    <property type="nucleotide sequence ID" value="NZ_AP018680.1"/>
</dbReference>
<evidence type="ECO:0000256" key="7">
    <source>
        <dbReference type="ARBA" id="ARBA00025046"/>
    </source>
</evidence>
<dbReference type="GO" id="GO:0051252">
    <property type="term" value="P:regulation of RNA metabolic process"/>
    <property type="evidence" value="ECO:0007669"/>
    <property type="project" value="InterPro"/>
</dbReference>
<evidence type="ECO:0000256" key="4">
    <source>
        <dbReference type="ARBA" id="ARBA00011233"/>
    </source>
</evidence>
<dbReference type="NCBIfam" id="TIGR01935">
    <property type="entry name" value="NOT-MenG"/>
    <property type="match status" value="1"/>
</dbReference>
<evidence type="ECO:0000256" key="6">
    <source>
        <dbReference type="ARBA" id="ARBA00023239"/>
    </source>
</evidence>
<comment type="caution">
    <text evidence="11">The sequence shown here is derived from an EMBL/GenBank/DDBJ whole genome shotgun (WGS) entry which is preliminary data.</text>
</comment>
<dbReference type="GO" id="GO:0046872">
    <property type="term" value="F:metal ion binding"/>
    <property type="evidence" value="ECO:0007669"/>
    <property type="project" value="UniProtKB-KW"/>
</dbReference>
<comment type="subunit">
    <text evidence="4 10">Homotrimer.</text>
</comment>
<dbReference type="NCBIfam" id="NF006875">
    <property type="entry name" value="PRK09372.1"/>
    <property type="match status" value="1"/>
</dbReference>
<comment type="cofactor">
    <cofactor evidence="2 10">
        <name>a divalent metal cation</name>
        <dbReference type="ChEBI" id="CHEBI:60240"/>
    </cofactor>
</comment>